<feature type="domain" description="Aminoglycoside phosphotransferase" evidence="2">
    <location>
        <begin position="62"/>
        <end position="334"/>
    </location>
</feature>
<dbReference type="PANTHER" id="PTHR36091">
    <property type="entry name" value="ALTERED INHERITANCE OF MITOCHONDRIA PROTEIN 9, MITOCHONDRIAL"/>
    <property type="match status" value="1"/>
</dbReference>
<gene>
    <name evidence="3" type="ORF">CC80DRAFT_548571</name>
</gene>
<organism evidence="3 4">
    <name type="scientific">Byssothecium circinans</name>
    <dbReference type="NCBI Taxonomy" id="147558"/>
    <lineage>
        <taxon>Eukaryota</taxon>
        <taxon>Fungi</taxon>
        <taxon>Dikarya</taxon>
        <taxon>Ascomycota</taxon>
        <taxon>Pezizomycotina</taxon>
        <taxon>Dothideomycetes</taxon>
        <taxon>Pleosporomycetidae</taxon>
        <taxon>Pleosporales</taxon>
        <taxon>Massarineae</taxon>
        <taxon>Massarinaceae</taxon>
        <taxon>Byssothecium</taxon>
    </lineage>
</organism>
<dbReference type="PANTHER" id="PTHR36091:SF2">
    <property type="entry name" value="AMINOGLYCOSIDE PHOSPHOTRANSFERASE DOMAIN-CONTAINING PROTEIN"/>
    <property type="match status" value="1"/>
</dbReference>
<dbReference type="InterPro" id="IPR051035">
    <property type="entry name" value="Mito_inheritance_9"/>
</dbReference>
<evidence type="ECO:0000256" key="1">
    <source>
        <dbReference type="SAM" id="MobiDB-lite"/>
    </source>
</evidence>
<keyword evidence="4" id="KW-1185">Reference proteome</keyword>
<feature type="region of interest" description="Disordered" evidence="1">
    <location>
        <begin position="520"/>
        <end position="546"/>
    </location>
</feature>
<dbReference type="SUPFAM" id="SSF56112">
    <property type="entry name" value="Protein kinase-like (PK-like)"/>
    <property type="match status" value="1"/>
</dbReference>
<dbReference type="InterPro" id="IPR011009">
    <property type="entry name" value="Kinase-like_dom_sf"/>
</dbReference>
<name>A0A6A5TVD6_9PLEO</name>
<dbReference type="OrthoDB" id="2906425at2759"/>
<sequence length="546" mass="62071">MKHPTNKAQEFTSEDDIFSYKAQRWLWNETEQFQRRHLRFDLEALIRAVENAAGPGANCVELTKLPEGNFNKTFLVTMIDGRQLIARLPNLNAGRPHYTTASEVATMDYVRDRLEIPVPKVLAYSTQASTNDIGAEYIIMEKCPGIELGRLWDDFSGKQKVDIVRQLATFSARLSKARFPCYGSLYYAKDIPDIRGTEVDDTFSVGPITSRTWFDDKRGEVNVHRGPWTSAEDVLDAIMKREVACLDAFSEFPQDRQQGIFNGPGGFHPSKASKMAVIRDYSRILPLIVPKDEAYTASVLWHNDLHSDNIFVNENNPTQITGIIDWQAVHLSPAFLHVHYPSLIEYDGKILEVFETPKLPSNFADLDPVAQANARNLHTAQSIWGLYQIFIQKEAPDLLRVLRYRDTLPCQIMTLIGSIFDDGEAYIQSLLSQLAEPDVRKTVVKASGQEAVQVPCPLVYSDRELSKQKDELARWEKDIERKAQVIEEVGAYTGWDGAVSPEEYGMVSEELEKAKEKFLDAESNTPEEREQWANVWPFKDKRKSTT</sequence>
<proteinExistence type="predicted"/>
<evidence type="ECO:0000259" key="2">
    <source>
        <dbReference type="Pfam" id="PF01636"/>
    </source>
</evidence>
<evidence type="ECO:0000313" key="3">
    <source>
        <dbReference type="EMBL" id="KAF1956274.1"/>
    </source>
</evidence>
<dbReference type="Gene3D" id="3.90.1200.10">
    <property type="match status" value="1"/>
</dbReference>
<dbReference type="Pfam" id="PF01636">
    <property type="entry name" value="APH"/>
    <property type="match status" value="1"/>
</dbReference>
<protein>
    <submittedName>
        <fullName evidence="3">Kinase-like protein</fullName>
    </submittedName>
</protein>
<keyword evidence="3" id="KW-0418">Kinase</keyword>
<dbReference type="Gene3D" id="3.30.200.20">
    <property type="entry name" value="Phosphorylase Kinase, domain 1"/>
    <property type="match status" value="1"/>
</dbReference>
<dbReference type="InterPro" id="IPR002575">
    <property type="entry name" value="Aminoglycoside_PTrfase"/>
</dbReference>
<dbReference type="GO" id="GO:0016301">
    <property type="term" value="F:kinase activity"/>
    <property type="evidence" value="ECO:0007669"/>
    <property type="project" value="UniProtKB-KW"/>
</dbReference>
<accession>A0A6A5TVD6</accession>
<dbReference type="Proteomes" id="UP000800035">
    <property type="component" value="Unassembled WGS sequence"/>
</dbReference>
<dbReference type="AlphaFoldDB" id="A0A6A5TVD6"/>
<evidence type="ECO:0000313" key="4">
    <source>
        <dbReference type="Proteomes" id="UP000800035"/>
    </source>
</evidence>
<dbReference type="GO" id="GO:0005739">
    <property type="term" value="C:mitochondrion"/>
    <property type="evidence" value="ECO:0007669"/>
    <property type="project" value="TreeGrafter"/>
</dbReference>
<keyword evidence="3" id="KW-0808">Transferase</keyword>
<dbReference type="EMBL" id="ML976992">
    <property type="protein sequence ID" value="KAF1956274.1"/>
    <property type="molecule type" value="Genomic_DNA"/>
</dbReference>
<reference evidence="3" key="1">
    <citation type="journal article" date="2020" name="Stud. Mycol.">
        <title>101 Dothideomycetes genomes: a test case for predicting lifestyles and emergence of pathogens.</title>
        <authorList>
            <person name="Haridas S."/>
            <person name="Albert R."/>
            <person name="Binder M."/>
            <person name="Bloem J."/>
            <person name="Labutti K."/>
            <person name="Salamov A."/>
            <person name="Andreopoulos B."/>
            <person name="Baker S."/>
            <person name="Barry K."/>
            <person name="Bills G."/>
            <person name="Bluhm B."/>
            <person name="Cannon C."/>
            <person name="Castanera R."/>
            <person name="Culley D."/>
            <person name="Daum C."/>
            <person name="Ezra D."/>
            <person name="Gonzalez J."/>
            <person name="Henrissat B."/>
            <person name="Kuo A."/>
            <person name="Liang C."/>
            <person name="Lipzen A."/>
            <person name="Lutzoni F."/>
            <person name="Magnuson J."/>
            <person name="Mondo S."/>
            <person name="Nolan M."/>
            <person name="Ohm R."/>
            <person name="Pangilinan J."/>
            <person name="Park H.-J."/>
            <person name="Ramirez L."/>
            <person name="Alfaro M."/>
            <person name="Sun H."/>
            <person name="Tritt A."/>
            <person name="Yoshinaga Y."/>
            <person name="Zwiers L.-H."/>
            <person name="Turgeon B."/>
            <person name="Goodwin S."/>
            <person name="Spatafora J."/>
            <person name="Crous P."/>
            <person name="Grigoriev I."/>
        </authorList>
    </citation>
    <scope>NUCLEOTIDE SEQUENCE</scope>
    <source>
        <strain evidence="3">CBS 675.92</strain>
    </source>
</reference>
<feature type="compositionally biased region" description="Basic and acidic residues" evidence="1">
    <location>
        <begin position="520"/>
        <end position="531"/>
    </location>
</feature>